<protein>
    <submittedName>
        <fullName evidence="10">CCO1608</fullName>
    </submittedName>
</protein>
<evidence type="ECO:0000256" key="5">
    <source>
        <dbReference type="ARBA" id="ARBA00022692"/>
    </source>
</evidence>
<feature type="transmembrane region" description="Helical" evidence="9">
    <location>
        <begin position="176"/>
        <end position="197"/>
    </location>
</feature>
<evidence type="ECO:0000256" key="7">
    <source>
        <dbReference type="ARBA" id="ARBA00023136"/>
    </source>
</evidence>
<evidence type="ECO:0000256" key="6">
    <source>
        <dbReference type="ARBA" id="ARBA00022989"/>
    </source>
</evidence>
<proteinExistence type="inferred from homology"/>
<keyword evidence="6 9" id="KW-1133">Transmembrane helix</keyword>
<dbReference type="Pfam" id="PF04143">
    <property type="entry name" value="Sulf_transp"/>
    <property type="match status" value="2"/>
</dbReference>
<keyword evidence="7 9" id="KW-0472">Membrane</keyword>
<evidence type="ECO:0000256" key="4">
    <source>
        <dbReference type="ARBA" id="ARBA00022519"/>
    </source>
</evidence>
<reference evidence="10" key="1">
    <citation type="submission" date="2014-03" db="EMBL/GenBank/DDBJ databases">
        <title>Prevalence of genomic island conferring multiple aminoglycoside resistance in Campylobacter coli from humans and food-producing animals.</title>
        <authorList>
            <person name="Deng F."/>
            <person name="Zhang M."/>
            <person name="Shen J."/>
        </authorList>
    </citation>
    <scope>NUCLEOTIDE SEQUENCE</scope>
    <source>
        <strain evidence="10">SH-CCD11C145</strain>
    </source>
</reference>
<keyword evidence="2" id="KW-0813">Transport</keyword>
<dbReference type="NCBIfam" id="NF033796">
    <property type="entry name" value="selen_YedE_FdhT"/>
    <property type="match status" value="1"/>
</dbReference>
<feature type="transmembrane region" description="Helical" evidence="9">
    <location>
        <begin position="122"/>
        <end position="143"/>
    </location>
</feature>
<organism evidence="10">
    <name type="scientific">Campylobacter coli</name>
    <dbReference type="NCBI Taxonomy" id="195"/>
    <lineage>
        <taxon>Bacteria</taxon>
        <taxon>Pseudomonadati</taxon>
        <taxon>Campylobacterota</taxon>
        <taxon>Epsilonproteobacteria</taxon>
        <taxon>Campylobacterales</taxon>
        <taxon>Campylobacteraceae</taxon>
        <taxon>Campylobacter</taxon>
    </lineage>
</organism>
<feature type="transmembrane region" description="Helical" evidence="9">
    <location>
        <begin position="90"/>
        <end position="110"/>
    </location>
</feature>
<evidence type="ECO:0000313" key="10">
    <source>
        <dbReference type="EMBL" id="AJF44126.1"/>
    </source>
</evidence>
<keyword evidence="5 9" id="KW-0812">Transmembrane</keyword>
<feature type="transmembrane region" description="Helical" evidence="9">
    <location>
        <begin position="314"/>
        <end position="334"/>
    </location>
</feature>
<feature type="transmembrane region" description="Helical" evidence="9">
    <location>
        <begin position="280"/>
        <end position="302"/>
    </location>
</feature>
<dbReference type="InterPro" id="IPR007272">
    <property type="entry name" value="Sulf_transp_TsuA/YedE"/>
</dbReference>
<evidence type="ECO:0000256" key="2">
    <source>
        <dbReference type="ARBA" id="ARBA00022448"/>
    </source>
</evidence>
<dbReference type="PANTHER" id="PTHR30574">
    <property type="entry name" value="INNER MEMBRANE PROTEIN YEDE"/>
    <property type="match status" value="1"/>
</dbReference>
<dbReference type="GO" id="GO:0005886">
    <property type="term" value="C:plasma membrane"/>
    <property type="evidence" value="ECO:0007669"/>
    <property type="project" value="UniProtKB-SubCell"/>
</dbReference>
<dbReference type="InterPro" id="IPR047732">
    <property type="entry name" value="YedE-like"/>
</dbReference>
<feature type="transmembrane region" description="Helical" evidence="9">
    <location>
        <begin position="247"/>
        <end position="268"/>
    </location>
</feature>
<evidence type="ECO:0000256" key="9">
    <source>
        <dbReference type="SAM" id="Phobius"/>
    </source>
</evidence>
<feature type="transmembrane region" description="Helical" evidence="9">
    <location>
        <begin position="209"/>
        <end position="226"/>
    </location>
</feature>
<feature type="transmembrane region" description="Helical" evidence="9">
    <location>
        <begin position="354"/>
        <end position="373"/>
    </location>
</feature>
<evidence type="ECO:0000256" key="3">
    <source>
        <dbReference type="ARBA" id="ARBA00022475"/>
    </source>
</evidence>
<comment type="subcellular location">
    <subcellularLocation>
        <location evidence="1">Cell inner membrane</location>
        <topology evidence="1">Multi-pass membrane protein</topology>
    </subcellularLocation>
</comment>
<feature type="transmembrane region" description="Helical" evidence="9">
    <location>
        <begin position="61"/>
        <end position="78"/>
    </location>
</feature>
<evidence type="ECO:0000256" key="8">
    <source>
        <dbReference type="ARBA" id="ARBA00035655"/>
    </source>
</evidence>
<comment type="similarity">
    <text evidence="8">Belongs to the TsuA/YedE (TC 9.B.102) family.</text>
</comment>
<dbReference type="EMBL" id="KJ610809">
    <property type="protein sequence ID" value="AJF44126.1"/>
    <property type="molecule type" value="Genomic_DNA"/>
</dbReference>
<keyword evidence="4" id="KW-0997">Cell inner membrane</keyword>
<accession>A0A1N7T704</accession>
<dbReference type="AlphaFoldDB" id="A0A1N7T704"/>
<gene>
    <name evidence="10" type="primary">cco1608</name>
</gene>
<sequence length="420" mass="46711">MITLGILSAVYFGIFGGVWAVTGEMTRWGGEFLELLGMDLNGYSYYQKQNLNGTPLTRTDGIMLIGMFIGCLVAALLANKVKFRLPASNIRIFQAIVGGILSGYGARLAFGCNLANFFTGLPYFSLHTWFFGVFMVLGIYLGVKLCNTSFFKPKAKLQCANKENIPLLKQNSRAKFHFVLGSILFVAFLIWVFYLVLVNGNISTQSKQSLLALALIFGFAFGFIISRGQICFTACFRDLFLFGRENAIKGALIGMIIASLIAFAFILHGHNSKLIELSPAVAIGAFLFGFGIVFAGGCECGWTYRACEGQSHFMIVGIANIIGTMILALTYDFLPSAFKEGVKINLLNEFGNLGGFFINLALFILMFACVLFYKRLCHNKQLINSHFYRGALKLPYKFELSKIVKPYRLLFFLLLLKQYL</sequence>
<keyword evidence="3" id="KW-1003">Cell membrane</keyword>
<evidence type="ECO:0000256" key="1">
    <source>
        <dbReference type="ARBA" id="ARBA00004429"/>
    </source>
</evidence>
<name>A0A1N7T704_CAMCO</name>
<dbReference type="PANTHER" id="PTHR30574:SF1">
    <property type="entry name" value="SULPHUR TRANSPORT DOMAIN-CONTAINING PROTEIN"/>
    <property type="match status" value="1"/>
</dbReference>